<dbReference type="PANTHER" id="PTHR43610">
    <property type="entry name" value="BLL6696 PROTEIN"/>
    <property type="match status" value="1"/>
</dbReference>
<feature type="domain" description="N-acetyltransferase" evidence="1">
    <location>
        <begin position="17"/>
        <end position="156"/>
    </location>
</feature>
<keyword evidence="3" id="KW-1185">Reference proteome</keyword>
<evidence type="ECO:0000313" key="2">
    <source>
        <dbReference type="EMBL" id="NME70376.1"/>
    </source>
</evidence>
<proteinExistence type="predicted"/>
<name>A0A7X9XB51_9BACT</name>
<comment type="caution">
    <text evidence="2">The sequence shown here is derived from an EMBL/GenBank/DDBJ whole genome shotgun (WGS) entry which is preliminary data.</text>
</comment>
<dbReference type="InterPro" id="IPR016181">
    <property type="entry name" value="Acyl_CoA_acyltransferase"/>
</dbReference>
<keyword evidence="2" id="KW-0808">Transferase</keyword>
<evidence type="ECO:0000259" key="1">
    <source>
        <dbReference type="Pfam" id="PF13302"/>
    </source>
</evidence>
<accession>A0A7X9XB51</accession>
<organism evidence="2 3">
    <name type="scientific">Flammeovirga aprica JL-4</name>
    <dbReference type="NCBI Taxonomy" id="694437"/>
    <lineage>
        <taxon>Bacteria</taxon>
        <taxon>Pseudomonadati</taxon>
        <taxon>Bacteroidota</taxon>
        <taxon>Cytophagia</taxon>
        <taxon>Cytophagales</taxon>
        <taxon>Flammeovirgaceae</taxon>
        <taxon>Flammeovirga</taxon>
    </lineage>
</organism>
<dbReference type="Pfam" id="PF13302">
    <property type="entry name" value="Acetyltransf_3"/>
    <property type="match status" value="1"/>
</dbReference>
<gene>
    <name evidence="2" type="ORF">HHU12_20535</name>
</gene>
<evidence type="ECO:0000313" key="3">
    <source>
        <dbReference type="Proteomes" id="UP000576082"/>
    </source>
</evidence>
<protein>
    <submittedName>
        <fullName evidence="2">GNAT family N-acetyltransferase</fullName>
    </submittedName>
</protein>
<sequence length="197" mass="22763">MMDNKWLNEITLQGNTVTLIPIQEKHEEALTKAARDGKLWELWFTSVPSETEVRSYISTALQQYKDDSSLPFAVLHNETGRIIGSTRFLNANSKVKRVEIGYTWYAKSFQRTAVNTECKYLLLQYAFETLECIAVEFRTHFHNQKSRRAIANLGAKQDGILRNHTIDKTGNIRDTVVFSILNTEWKVVKTALEHKLR</sequence>
<dbReference type="EMBL" id="JABANE010000062">
    <property type="protein sequence ID" value="NME70376.1"/>
    <property type="molecule type" value="Genomic_DNA"/>
</dbReference>
<dbReference type="PANTHER" id="PTHR43610:SF1">
    <property type="entry name" value="N-ACETYLTRANSFERASE DOMAIN-CONTAINING PROTEIN"/>
    <property type="match status" value="1"/>
</dbReference>
<dbReference type="Gene3D" id="3.40.630.30">
    <property type="match status" value="1"/>
</dbReference>
<dbReference type="GO" id="GO:0016747">
    <property type="term" value="F:acyltransferase activity, transferring groups other than amino-acyl groups"/>
    <property type="evidence" value="ECO:0007669"/>
    <property type="project" value="InterPro"/>
</dbReference>
<reference evidence="2 3" key="1">
    <citation type="submission" date="2020-04" db="EMBL/GenBank/DDBJ databases">
        <title>Flammeovirga sp. SR4, a novel species isolated from seawater.</title>
        <authorList>
            <person name="Wang X."/>
        </authorList>
    </citation>
    <scope>NUCLEOTIDE SEQUENCE [LARGE SCALE GENOMIC DNA]</scope>
    <source>
        <strain evidence="2 3">ATCC 23126</strain>
    </source>
</reference>
<dbReference type="AlphaFoldDB" id="A0A7X9XB51"/>
<dbReference type="InterPro" id="IPR000182">
    <property type="entry name" value="GNAT_dom"/>
</dbReference>
<dbReference type="Proteomes" id="UP000576082">
    <property type="component" value="Unassembled WGS sequence"/>
</dbReference>
<dbReference type="SUPFAM" id="SSF55729">
    <property type="entry name" value="Acyl-CoA N-acyltransferases (Nat)"/>
    <property type="match status" value="1"/>
</dbReference>
<dbReference type="RefSeq" id="WP_169658615.1">
    <property type="nucleotide sequence ID" value="NZ_JABANE010000062.1"/>
</dbReference>